<name>A0A1I5HVZ2_9HYPH</name>
<evidence type="ECO:0000256" key="2">
    <source>
        <dbReference type="ARBA" id="ARBA00023125"/>
    </source>
</evidence>
<dbReference type="OrthoDB" id="234496at2"/>
<dbReference type="AlphaFoldDB" id="A0A1I5HVZ2"/>
<evidence type="ECO:0000259" key="4">
    <source>
        <dbReference type="PROSITE" id="PS50932"/>
    </source>
</evidence>
<keyword evidence="1" id="KW-0805">Transcription regulation</keyword>
<dbReference type="STRING" id="655353.SAMN04488056_107174"/>
<dbReference type="CDD" id="cd20010">
    <property type="entry name" value="PBP1_AglR-like"/>
    <property type="match status" value="1"/>
</dbReference>
<evidence type="ECO:0000313" key="6">
    <source>
        <dbReference type="Proteomes" id="UP000199236"/>
    </source>
</evidence>
<dbReference type="Gene3D" id="1.10.260.40">
    <property type="entry name" value="lambda repressor-like DNA-binding domains"/>
    <property type="match status" value="1"/>
</dbReference>
<dbReference type="Proteomes" id="UP000199236">
    <property type="component" value="Unassembled WGS sequence"/>
</dbReference>
<dbReference type="InterPro" id="IPR046335">
    <property type="entry name" value="LacI/GalR-like_sensor"/>
</dbReference>
<dbReference type="CDD" id="cd01392">
    <property type="entry name" value="HTH_LacI"/>
    <property type="match status" value="1"/>
</dbReference>
<dbReference type="Pfam" id="PF00356">
    <property type="entry name" value="LacI"/>
    <property type="match status" value="1"/>
</dbReference>
<dbReference type="SMART" id="SM00354">
    <property type="entry name" value="HTH_LACI"/>
    <property type="match status" value="1"/>
</dbReference>
<reference evidence="5 6" key="1">
    <citation type="submission" date="2016-10" db="EMBL/GenBank/DDBJ databases">
        <authorList>
            <person name="de Groot N.N."/>
        </authorList>
    </citation>
    <scope>NUCLEOTIDE SEQUENCE [LARGE SCALE GENOMIC DNA]</scope>
    <source>
        <strain evidence="5 6">CGMCC 1.9157</strain>
    </source>
</reference>
<dbReference type="SUPFAM" id="SSF53822">
    <property type="entry name" value="Periplasmic binding protein-like I"/>
    <property type="match status" value="1"/>
</dbReference>
<gene>
    <name evidence="5" type="ORF">SAMN04488056_107174</name>
</gene>
<keyword evidence="2" id="KW-0238">DNA-binding</keyword>
<dbReference type="Pfam" id="PF13377">
    <property type="entry name" value="Peripla_BP_3"/>
    <property type="match status" value="1"/>
</dbReference>
<evidence type="ECO:0000256" key="3">
    <source>
        <dbReference type="ARBA" id="ARBA00023163"/>
    </source>
</evidence>
<dbReference type="GO" id="GO:0003700">
    <property type="term" value="F:DNA-binding transcription factor activity"/>
    <property type="evidence" value="ECO:0007669"/>
    <property type="project" value="TreeGrafter"/>
</dbReference>
<dbReference type="RefSeq" id="WP_090073523.1">
    <property type="nucleotide sequence ID" value="NZ_FOVR01000007.1"/>
</dbReference>
<proteinExistence type="predicted"/>
<dbReference type="InterPro" id="IPR028082">
    <property type="entry name" value="Peripla_BP_I"/>
</dbReference>
<evidence type="ECO:0000256" key="1">
    <source>
        <dbReference type="ARBA" id="ARBA00023015"/>
    </source>
</evidence>
<dbReference type="SUPFAM" id="SSF47413">
    <property type="entry name" value="lambda repressor-like DNA-binding domains"/>
    <property type="match status" value="1"/>
</dbReference>
<dbReference type="EMBL" id="FOVR01000007">
    <property type="protein sequence ID" value="SFO52514.1"/>
    <property type="molecule type" value="Genomic_DNA"/>
</dbReference>
<dbReference type="InterPro" id="IPR010982">
    <property type="entry name" value="Lambda_DNA-bd_dom_sf"/>
</dbReference>
<dbReference type="Gene3D" id="3.40.50.2300">
    <property type="match status" value="2"/>
</dbReference>
<evidence type="ECO:0000313" key="5">
    <source>
        <dbReference type="EMBL" id="SFO52514.1"/>
    </source>
</evidence>
<organism evidence="5 6">
    <name type="scientific">Cohaesibacter marisflavi</name>
    <dbReference type="NCBI Taxonomy" id="655353"/>
    <lineage>
        <taxon>Bacteria</taxon>
        <taxon>Pseudomonadati</taxon>
        <taxon>Pseudomonadota</taxon>
        <taxon>Alphaproteobacteria</taxon>
        <taxon>Hyphomicrobiales</taxon>
        <taxon>Cohaesibacteraceae</taxon>
    </lineage>
</organism>
<accession>A0A1I5HVZ2</accession>
<dbReference type="InterPro" id="IPR000843">
    <property type="entry name" value="HTH_LacI"/>
</dbReference>
<dbReference type="PANTHER" id="PTHR30146">
    <property type="entry name" value="LACI-RELATED TRANSCRIPTIONAL REPRESSOR"/>
    <property type="match status" value="1"/>
</dbReference>
<feature type="domain" description="HTH lacI-type" evidence="4">
    <location>
        <begin position="19"/>
        <end position="73"/>
    </location>
</feature>
<keyword evidence="6" id="KW-1185">Reference proteome</keyword>
<keyword evidence="3" id="KW-0804">Transcription</keyword>
<dbReference type="PANTHER" id="PTHR30146:SF109">
    <property type="entry name" value="HTH-TYPE TRANSCRIPTIONAL REGULATOR GALS"/>
    <property type="match status" value="1"/>
</dbReference>
<dbReference type="PROSITE" id="PS50932">
    <property type="entry name" value="HTH_LACI_2"/>
    <property type="match status" value="1"/>
</dbReference>
<sequence length="358" mass="39557">MHKSEEHDGKGRQSKKSRVTIKEVAYALGISKSTVSRALNGYSDIAEHTRLKVQRTAQELGYKPMIHAQAIRTGLVRSLGMVLNADSHDGHRPFLADFIDGISRRASQDSWTLTVATASHALGVLTTIKRLSDEHTVDGFILPRTRIEDPRVHYLVKAHVPFIMFGRTGDDTECGWYDIDAAKAMQEAVLRLVGMGHVRIGFINGLERYMYAKVRYEGYCEGLKKAGLPYEDCLVRHDAVTRRDGAREGAILLDLPERPTAIICAVDLAALGVYRAAHDRQLMIGSDLSIISYDGIAEGEYASPPLTSFFVDNREAGERLADLLIRRIQGDAPESLRQLGEAHLIARASDGPPVIRSA</sequence>
<protein>
    <submittedName>
        <fullName evidence="5">Transcriptional regulator, LacI family</fullName>
    </submittedName>
</protein>
<dbReference type="GO" id="GO:0000976">
    <property type="term" value="F:transcription cis-regulatory region binding"/>
    <property type="evidence" value="ECO:0007669"/>
    <property type="project" value="TreeGrafter"/>
</dbReference>